<proteinExistence type="predicted"/>
<dbReference type="GO" id="GO:0005886">
    <property type="term" value="C:plasma membrane"/>
    <property type="evidence" value="ECO:0007669"/>
    <property type="project" value="TreeGrafter"/>
</dbReference>
<feature type="transmembrane region" description="Helical" evidence="1">
    <location>
        <begin position="12"/>
        <end position="33"/>
    </location>
</feature>
<evidence type="ECO:0000259" key="2">
    <source>
        <dbReference type="Pfam" id="PF09335"/>
    </source>
</evidence>
<keyword evidence="4" id="KW-1185">Reference proteome</keyword>
<feature type="transmembrane region" description="Helical" evidence="1">
    <location>
        <begin position="153"/>
        <end position="172"/>
    </location>
</feature>
<keyword evidence="1" id="KW-0472">Membrane</keyword>
<dbReference type="Proteomes" id="UP000199527">
    <property type="component" value="Unassembled WGS sequence"/>
</dbReference>
<keyword evidence="1" id="KW-1133">Transmembrane helix</keyword>
<dbReference type="Pfam" id="PF09335">
    <property type="entry name" value="VTT_dom"/>
    <property type="match status" value="1"/>
</dbReference>
<name>A0A1G8PLE9_9GAMM</name>
<dbReference type="RefSeq" id="WP_176819207.1">
    <property type="nucleotide sequence ID" value="NZ_FNEM01000004.1"/>
</dbReference>
<dbReference type="InterPro" id="IPR032816">
    <property type="entry name" value="VTT_dom"/>
</dbReference>
<accession>A0A1G8PLE9</accession>
<evidence type="ECO:0000313" key="4">
    <source>
        <dbReference type="Proteomes" id="UP000199527"/>
    </source>
</evidence>
<dbReference type="EMBL" id="FNEM01000004">
    <property type="protein sequence ID" value="SDI93212.1"/>
    <property type="molecule type" value="Genomic_DNA"/>
</dbReference>
<evidence type="ECO:0000313" key="3">
    <source>
        <dbReference type="EMBL" id="SDI93212.1"/>
    </source>
</evidence>
<feature type="transmembrane region" description="Helical" evidence="1">
    <location>
        <begin position="110"/>
        <end position="132"/>
    </location>
</feature>
<reference evidence="4" key="1">
    <citation type="submission" date="2016-10" db="EMBL/GenBank/DDBJ databases">
        <authorList>
            <person name="Varghese N."/>
            <person name="Submissions S."/>
        </authorList>
    </citation>
    <scope>NUCLEOTIDE SEQUENCE [LARGE SCALE GENOMIC DNA]</scope>
    <source>
        <strain evidence="4">DSM 23317</strain>
    </source>
</reference>
<protein>
    <submittedName>
        <fullName evidence="3">Membrane protein YqaA, SNARE-associated domain</fullName>
    </submittedName>
</protein>
<sequence length="173" mass="19068">MSLSLRRRSLAAFAFLEGLIVPVPVELLLAPLCRAQPRRCWHYATLATLASVAGGLVAYMAARWGMEALVMPLVERWGYQVELRQTLVLFQQWGPWVLAITGLTPIPYKLATLAAGASGVSLLSFIVAALIGRASRYYLVAWVARQTGRLPAHYAWIGWIILGLFLCAIIALF</sequence>
<feature type="domain" description="VTT" evidence="2">
    <location>
        <begin position="42"/>
        <end position="141"/>
    </location>
</feature>
<keyword evidence="1" id="KW-0812">Transmembrane</keyword>
<gene>
    <name evidence="3" type="ORF">SAMN04488540_10411</name>
</gene>
<dbReference type="AlphaFoldDB" id="A0A1G8PLE9"/>
<evidence type="ECO:0000256" key="1">
    <source>
        <dbReference type="SAM" id="Phobius"/>
    </source>
</evidence>
<dbReference type="PANTHER" id="PTHR42709">
    <property type="entry name" value="ALKALINE PHOSPHATASE LIKE PROTEIN"/>
    <property type="match status" value="1"/>
</dbReference>
<dbReference type="PANTHER" id="PTHR42709:SF11">
    <property type="entry name" value="DEDA FAMILY PROTEIN"/>
    <property type="match status" value="1"/>
</dbReference>
<organism evidence="3 4">
    <name type="scientific">Ferrimonas sediminum</name>
    <dbReference type="NCBI Taxonomy" id="718193"/>
    <lineage>
        <taxon>Bacteria</taxon>
        <taxon>Pseudomonadati</taxon>
        <taxon>Pseudomonadota</taxon>
        <taxon>Gammaproteobacteria</taxon>
        <taxon>Alteromonadales</taxon>
        <taxon>Ferrimonadaceae</taxon>
        <taxon>Ferrimonas</taxon>
    </lineage>
</organism>
<dbReference type="InterPro" id="IPR051311">
    <property type="entry name" value="DedA_domain"/>
</dbReference>
<feature type="transmembrane region" description="Helical" evidence="1">
    <location>
        <begin position="40"/>
        <end position="62"/>
    </location>
</feature>